<protein>
    <recommendedName>
        <fullName evidence="1">DUF6473 domain-containing protein</fullName>
    </recommendedName>
</protein>
<dbReference type="PATRIC" id="fig|1123501.6.peg.1065"/>
<accession>A0A0D0QHT2</accession>
<proteinExistence type="predicted"/>
<dbReference type="EMBL" id="AONG01000005">
    <property type="protein sequence ID" value="KIQ70618.1"/>
    <property type="molecule type" value="Genomic_DNA"/>
</dbReference>
<evidence type="ECO:0000313" key="2">
    <source>
        <dbReference type="EMBL" id="KIQ70618.1"/>
    </source>
</evidence>
<comment type="caution">
    <text evidence="2">The sequence shown here is derived from an EMBL/GenBank/DDBJ whole genome shotgun (WGS) entry which is preliminary data.</text>
</comment>
<dbReference type="AlphaFoldDB" id="A0A0D0QHT2"/>
<dbReference type="RefSeq" id="WP_018302778.1">
    <property type="nucleotide sequence ID" value="NZ_KB902288.1"/>
</dbReference>
<dbReference type="STRING" id="1123501.Wenmar_00996"/>
<feature type="domain" description="DUF6473" evidence="1">
    <location>
        <begin position="18"/>
        <end position="256"/>
    </location>
</feature>
<sequence>MGAEAAIAPGTAHAWPMGGQKDPAGSYIACVGGTEAAGRFVDRPWPDMLERMTGRRCLNLGRANSSIDGALRDPATLAACAGAVAVVLEVTGARNLSNRFYEVHPRRNDRFLRAATALEALYPEIDFADFCFTRHLLRELERLSPDRFALVREELQRAWSARMKRFLQDCPAPVQLVWFSDAPPPDGPAARGLGPDPLFVTAPMIDALRPLARGVTCVVPSAPALADGAMTGRPGRPLGPRAHEEAATALAAALCDLTASRSAPAPG</sequence>
<evidence type="ECO:0000259" key="1">
    <source>
        <dbReference type="Pfam" id="PF20078"/>
    </source>
</evidence>
<dbReference type="eggNOG" id="ENOG502Z950">
    <property type="taxonomic scope" value="Bacteria"/>
</dbReference>
<dbReference type="InterPro" id="IPR045524">
    <property type="entry name" value="DUF6473"/>
</dbReference>
<reference evidence="2 3" key="1">
    <citation type="submission" date="2013-01" db="EMBL/GenBank/DDBJ databases">
        <authorList>
            <person name="Fiebig A."/>
            <person name="Goeker M."/>
            <person name="Klenk H.-P.P."/>
        </authorList>
    </citation>
    <scope>NUCLEOTIDE SEQUENCE [LARGE SCALE GENOMIC DNA]</scope>
    <source>
        <strain evidence="2 3">DSM 24838</strain>
    </source>
</reference>
<evidence type="ECO:0000313" key="3">
    <source>
        <dbReference type="Proteomes" id="UP000035100"/>
    </source>
</evidence>
<gene>
    <name evidence="2" type="ORF">Wenmar_00996</name>
</gene>
<name>A0A0D0QHT2_9RHOB</name>
<dbReference type="Proteomes" id="UP000035100">
    <property type="component" value="Unassembled WGS sequence"/>
</dbReference>
<dbReference type="OrthoDB" id="7838347at2"/>
<organism evidence="2 3">
    <name type="scientific">Wenxinia marina DSM 24838</name>
    <dbReference type="NCBI Taxonomy" id="1123501"/>
    <lineage>
        <taxon>Bacteria</taxon>
        <taxon>Pseudomonadati</taxon>
        <taxon>Pseudomonadota</taxon>
        <taxon>Alphaproteobacteria</taxon>
        <taxon>Rhodobacterales</taxon>
        <taxon>Roseobacteraceae</taxon>
        <taxon>Wenxinia</taxon>
    </lineage>
</organism>
<keyword evidence="3" id="KW-1185">Reference proteome</keyword>
<dbReference type="Pfam" id="PF20078">
    <property type="entry name" value="DUF6473"/>
    <property type="match status" value="1"/>
</dbReference>